<gene>
    <name evidence="4" type="ORF">B0J11DRAFT_427529</name>
</gene>
<evidence type="ECO:0000313" key="5">
    <source>
        <dbReference type="Proteomes" id="UP000700596"/>
    </source>
</evidence>
<reference evidence="4" key="1">
    <citation type="journal article" date="2021" name="Nat. Commun.">
        <title>Genetic determinants of endophytism in the Arabidopsis root mycobiome.</title>
        <authorList>
            <person name="Mesny F."/>
            <person name="Miyauchi S."/>
            <person name="Thiergart T."/>
            <person name="Pickel B."/>
            <person name="Atanasova L."/>
            <person name="Karlsson M."/>
            <person name="Huettel B."/>
            <person name="Barry K.W."/>
            <person name="Haridas S."/>
            <person name="Chen C."/>
            <person name="Bauer D."/>
            <person name="Andreopoulos W."/>
            <person name="Pangilinan J."/>
            <person name="LaButti K."/>
            <person name="Riley R."/>
            <person name="Lipzen A."/>
            <person name="Clum A."/>
            <person name="Drula E."/>
            <person name="Henrissat B."/>
            <person name="Kohler A."/>
            <person name="Grigoriev I.V."/>
            <person name="Martin F.M."/>
            <person name="Hacquard S."/>
        </authorList>
    </citation>
    <scope>NUCLEOTIDE SEQUENCE</scope>
    <source>
        <strain evidence="4">MPI-CAGE-CH-0243</strain>
    </source>
</reference>
<sequence length="303" mass="32912">MAEEGTLPLNSGYAFTGVSNIHNDIYSAIDASTNPSLSQPGKIVLITGAGRGIGRAIALQYAHASVAGIILSSRTTSELDEVEAAIQIINPSVQVLKIKLDVTSESGVQNAYEAVRSLFGRLDVLVNNAGASTAWTPIITSNPTDWWRTFEINIKGPYLLLQAFLPLLLETAEKHTTVVDVVNVSSIGANIMTPDSSQYNVSKQALSRLTEYVDQEYAERGVVATSLHPGGVWTKLSRQEEERLTPYMTDTVELAGGFTVWLTAGARTYLGGRYVSANWDVEALEKLKDEIVQGDKLKQRLLI</sequence>
<comment type="caution">
    <text evidence="4">The sequence shown here is derived from an EMBL/GenBank/DDBJ whole genome shotgun (WGS) entry which is preliminary data.</text>
</comment>
<organism evidence="4 5">
    <name type="scientific">Dendryphion nanum</name>
    <dbReference type="NCBI Taxonomy" id="256645"/>
    <lineage>
        <taxon>Eukaryota</taxon>
        <taxon>Fungi</taxon>
        <taxon>Dikarya</taxon>
        <taxon>Ascomycota</taxon>
        <taxon>Pezizomycotina</taxon>
        <taxon>Dothideomycetes</taxon>
        <taxon>Pleosporomycetidae</taxon>
        <taxon>Pleosporales</taxon>
        <taxon>Torulaceae</taxon>
        <taxon>Dendryphion</taxon>
    </lineage>
</organism>
<dbReference type="PANTHER" id="PTHR42760:SF37">
    <property type="entry name" value="CLAVALDEHYDE DEHYDROGENASE"/>
    <property type="match status" value="1"/>
</dbReference>
<evidence type="ECO:0000256" key="2">
    <source>
        <dbReference type="ARBA" id="ARBA00023002"/>
    </source>
</evidence>
<dbReference type="Pfam" id="PF00106">
    <property type="entry name" value="adh_short"/>
    <property type="match status" value="1"/>
</dbReference>
<proteinExistence type="inferred from homology"/>
<keyword evidence="2" id="KW-0560">Oxidoreductase</keyword>
<dbReference type="InterPro" id="IPR002347">
    <property type="entry name" value="SDR_fam"/>
</dbReference>
<dbReference type="CDD" id="cd05233">
    <property type="entry name" value="SDR_c"/>
    <property type="match status" value="1"/>
</dbReference>
<dbReference type="EMBL" id="JAGMWT010000003">
    <property type="protein sequence ID" value="KAH7132419.1"/>
    <property type="molecule type" value="Genomic_DNA"/>
</dbReference>
<dbReference type="PRINTS" id="PR00080">
    <property type="entry name" value="SDRFAMILY"/>
</dbReference>
<dbReference type="GO" id="GO:0016616">
    <property type="term" value="F:oxidoreductase activity, acting on the CH-OH group of donors, NAD or NADP as acceptor"/>
    <property type="evidence" value="ECO:0007669"/>
    <property type="project" value="TreeGrafter"/>
</dbReference>
<name>A0A9P9E883_9PLEO</name>
<dbReference type="PRINTS" id="PR00081">
    <property type="entry name" value="GDHRDH"/>
</dbReference>
<dbReference type="InterPro" id="IPR036291">
    <property type="entry name" value="NAD(P)-bd_dom_sf"/>
</dbReference>
<dbReference type="OrthoDB" id="1933717at2759"/>
<comment type="similarity">
    <text evidence="1 3">Belongs to the short-chain dehydrogenases/reductases (SDR) family.</text>
</comment>
<evidence type="ECO:0000256" key="1">
    <source>
        <dbReference type="ARBA" id="ARBA00006484"/>
    </source>
</evidence>
<dbReference type="SUPFAM" id="SSF51735">
    <property type="entry name" value="NAD(P)-binding Rossmann-fold domains"/>
    <property type="match status" value="1"/>
</dbReference>
<protein>
    <submittedName>
        <fullName evidence="4">Oxidoreductase ucpA</fullName>
    </submittedName>
</protein>
<accession>A0A9P9E883</accession>
<dbReference type="PANTHER" id="PTHR42760">
    <property type="entry name" value="SHORT-CHAIN DEHYDROGENASES/REDUCTASES FAMILY MEMBER"/>
    <property type="match status" value="1"/>
</dbReference>
<evidence type="ECO:0000256" key="3">
    <source>
        <dbReference type="RuleBase" id="RU000363"/>
    </source>
</evidence>
<dbReference type="Proteomes" id="UP000700596">
    <property type="component" value="Unassembled WGS sequence"/>
</dbReference>
<evidence type="ECO:0000313" key="4">
    <source>
        <dbReference type="EMBL" id="KAH7132419.1"/>
    </source>
</evidence>
<dbReference type="Gene3D" id="3.40.50.720">
    <property type="entry name" value="NAD(P)-binding Rossmann-like Domain"/>
    <property type="match status" value="1"/>
</dbReference>
<dbReference type="AlphaFoldDB" id="A0A9P9E883"/>
<keyword evidence="5" id="KW-1185">Reference proteome</keyword>